<reference evidence="1" key="1">
    <citation type="submission" date="2014-11" db="EMBL/GenBank/DDBJ databases">
        <authorList>
            <person name="Amaro Gonzalez C."/>
        </authorList>
    </citation>
    <scope>NUCLEOTIDE SEQUENCE</scope>
</reference>
<proteinExistence type="predicted"/>
<protein>
    <submittedName>
        <fullName evidence="1">Uncharacterized protein</fullName>
    </submittedName>
</protein>
<evidence type="ECO:0000313" key="1">
    <source>
        <dbReference type="EMBL" id="JAH02017.1"/>
    </source>
</evidence>
<reference evidence="1" key="2">
    <citation type="journal article" date="2015" name="Fish Shellfish Immunol.">
        <title>Early steps in the European eel (Anguilla anguilla)-Vibrio vulnificus interaction in the gills: Role of the RtxA13 toxin.</title>
        <authorList>
            <person name="Callol A."/>
            <person name="Pajuelo D."/>
            <person name="Ebbesson L."/>
            <person name="Teles M."/>
            <person name="MacKenzie S."/>
            <person name="Amaro C."/>
        </authorList>
    </citation>
    <scope>NUCLEOTIDE SEQUENCE</scope>
</reference>
<dbReference type="EMBL" id="GBXM01096536">
    <property type="protein sequence ID" value="JAH12041.1"/>
    <property type="molecule type" value="Transcribed_RNA"/>
</dbReference>
<dbReference type="EMBL" id="GBXM01106560">
    <property type="protein sequence ID" value="JAH02017.1"/>
    <property type="molecule type" value="Transcribed_RNA"/>
</dbReference>
<dbReference type="AlphaFoldDB" id="A0A0E9PCK4"/>
<accession>A0A0E9PCK4</accession>
<dbReference type="EMBL" id="GBXM01103502">
    <property type="protein sequence ID" value="JAH05075.1"/>
    <property type="molecule type" value="Transcribed_RNA"/>
</dbReference>
<organism evidence="1">
    <name type="scientific">Anguilla anguilla</name>
    <name type="common">European freshwater eel</name>
    <name type="synonym">Muraena anguilla</name>
    <dbReference type="NCBI Taxonomy" id="7936"/>
    <lineage>
        <taxon>Eukaryota</taxon>
        <taxon>Metazoa</taxon>
        <taxon>Chordata</taxon>
        <taxon>Craniata</taxon>
        <taxon>Vertebrata</taxon>
        <taxon>Euteleostomi</taxon>
        <taxon>Actinopterygii</taxon>
        <taxon>Neopterygii</taxon>
        <taxon>Teleostei</taxon>
        <taxon>Anguilliformes</taxon>
        <taxon>Anguillidae</taxon>
        <taxon>Anguilla</taxon>
    </lineage>
</organism>
<name>A0A0E9PCK4_ANGAN</name>
<sequence>MCLFVCVCACVCELLFFNIPSFNLSFLKTTSINASKPSVSH</sequence>